<comment type="caution">
    <text evidence="7">The sequence shown here is derived from an EMBL/GenBank/DDBJ whole genome shotgun (WGS) entry which is preliminary data.</text>
</comment>
<keyword evidence="8" id="KW-1185">Reference proteome</keyword>
<sequence length="295" mass="33273">MSIISRVLRPAATFFVSYALYPLLLAATLGLYAASRVWHWDLARVFMGLAGTRLALMLAVETLHPARPEWRMTWPSFKRDLKYMAINGGTTGLVKIAIGWAALDLSRFNTGIVTGLPVAVEFLALLLGFEFFQYWYHRLSHTNRGRLGAWLWKVHAPHHLPDKVYLLMHPVGHPLNLLVSLALVQLPLVVLGARQESIFLFNALMGLQALVSHFNVDIKAGPLNYLLVGTELHRFHHSMDLDEAKNFGVVTPVWDLVFGTFRYRPGRLPAALGVAHPQDYPASHELRKVLMLPFR</sequence>
<keyword evidence="3 5" id="KW-1133">Transmembrane helix</keyword>
<evidence type="ECO:0000256" key="2">
    <source>
        <dbReference type="ARBA" id="ARBA00022692"/>
    </source>
</evidence>
<evidence type="ECO:0000313" key="7">
    <source>
        <dbReference type="EMBL" id="MFG6485842.1"/>
    </source>
</evidence>
<protein>
    <submittedName>
        <fullName evidence="7">Sterol desaturase family protein</fullName>
        <ecNumber evidence="7">1.-.-.-</ecNumber>
    </submittedName>
</protein>
<evidence type="ECO:0000313" key="8">
    <source>
        <dbReference type="Proteomes" id="UP001606134"/>
    </source>
</evidence>
<feature type="transmembrane region" description="Helical" evidence="5">
    <location>
        <begin position="115"/>
        <end position="136"/>
    </location>
</feature>
<dbReference type="PANTHER" id="PTHR11863">
    <property type="entry name" value="STEROL DESATURASE"/>
    <property type="match status" value="1"/>
</dbReference>
<feature type="transmembrane region" description="Helical" evidence="5">
    <location>
        <begin position="175"/>
        <end position="193"/>
    </location>
</feature>
<evidence type="ECO:0000256" key="5">
    <source>
        <dbReference type="SAM" id="Phobius"/>
    </source>
</evidence>
<comment type="subcellular location">
    <subcellularLocation>
        <location evidence="1">Membrane</location>
    </subcellularLocation>
</comment>
<dbReference type="InterPro" id="IPR050307">
    <property type="entry name" value="Sterol_Desaturase_Related"/>
</dbReference>
<name>A0ABW7H8L3_9BURK</name>
<keyword evidence="7" id="KW-0560">Oxidoreductase</keyword>
<dbReference type="Pfam" id="PF04116">
    <property type="entry name" value="FA_hydroxylase"/>
    <property type="match status" value="1"/>
</dbReference>
<evidence type="ECO:0000259" key="6">
    <source>
        <dbReference type="Pfam" id="PF04116"/>
    </source>
</evidence>
<gene>
    <name evidence="7" type="ORF">ACG04R_04105</name>
</gene>
<evidence type="ECO:0000256" key="3">
    <source>
        <dbReference type="ARBA" id="ARBA00022989"/>
    </source>
</evidence>
<dbReference type="EC" id="1.-.-.-" evidence="7"/>
<reference evidence="7 8" key="1">
    <citation type="submission" date="2024-08" db="EMBL/GenBank/DDBJ databases">
        <authorList>
            <person name="Lu H."/>
        </authorList>
    </citation>
    <scope>NUCLEOTIDE SEQUENCE [LARGE SCALE GENOMIC DNA]</scope>
    <source>
        <strain evidence="7 8">BYS78W</strain>
    </source>
</reference>
<feature type="domain" description="Fatty acid hydroxylase" evidence="6">
    <location>
        <begin position="122"/>
        <end position="260"/>
    </location>
</feature>
<evidence type="ECO:0000256" key="4">
    <source>
        <dbReference type="ARBA" id="ARBA00023136"/>
    </source>
</evidence>
<evidence type="ECO:0000256" key="1">
    <source>
        <dbReference type="ARBA" id="ARBA00004370"/>
    </source>
</evidence>
<proteinExistence type="predicted"/>
<keyword evidence="2 5" id="KW-0812">Transmembrane</keyword>
<dbReference type="InterPro" id="IPR006694">
    <property type="entry name" value="Fatty_acid_hydroxylase"/>
</dbReference>
<feature type="transmembrane region" description="Helical" evidence="5">
    <location>
        <begin position="12"/>
        <end position="33"/>
    </location>
</feature>
<feature type="transmembrane region" description="Helical" evidence="5">
    <location>
        <begin position="84"/>
        <end position="103"/>
    </location>
</feature>
<dbReference type="Proteomes" id="UP001606134">
    <property type="component" value="Unassembled WGS sequence"/>
</dbReference>
<dbReference type="EMBL" id="JBIGIC010000002">
    <property type="protein sequence ID" value="MFG6485842.1"/>
    <property type="molecule type" value="Genomic_DNA"/>
</dbReference>
<accession>A0ABW7H8L3</accession>
<dbReference type="GO" id="GO:0016491">
    <property type="term" value="F:oxidoreductase activity"/>
    <property type="evidence" value="ECO:0007669"/>
    <property type="project" value="UniProtKB-KW"/>
</dbReference>
<dbReference type="RefSeq" id="WP_394406597.1">
    <property type="nucleotide sequence ID" value="NZ_JBIGIC010000002.1"/>
</dbReference>
<organism evidence="7 8">
    <name type="scientific">Pelomonas candidula</name>
    <dbReference type="NCBI Taxonomy" id="3299025"/>
    <lineage>
        <taxon>Bacteria</taxon>
        <taxon>Pseudomonadati</taxon>
        <taxon>Pseudomonadota</taxon>
        <taxon>Betaproteobacteria</taxon>
        <taxon>Burkholderiales</taxon>
        <taxon>Sphaerotilaceae</taxon>
        <taxon>Roseateles</taxon>
    </lineage>
</organism>
<keyword evidence="4 5" id="KW-0472">Membrane</keyword>